<comment type="caution">
    <text evidence="10">Lacks conserved residue(s) required for the propagation of feature annotation.</text>
</comment>
<evidence type="ECO:0000256" key="7">
    <source>
        <dbReference type="ARBA" id="ARBA00023136"/>
    </source>
</evidence>
<dbReference type="PANTHER" id="PTHR22625">
    <property type="entry name" value="PLEXIN"/>
    <property type="match status" value="1"/>
</dbReference>
<dbReference type="SUPFAM" id="SSF101912">
    <property type="entry name" value="Sema domain"/>
    <property type="match status" value="1"/>
</dbReference>
<dbReference type="InterPro" id="IPR001627">
    <property type="entry name" value="Semap_dom"/>
</dbReference>
<dbReference type="SMART" id="SM00423">
    <property type="entry name" value="PSI"/>
    <property type="match status" value="1"/>
</dbReference>
<dbReference type="InterPro" id="IPR016201">
    <property type="entry name" value="PSI"/>
</dbReference>
<evidence type="ECO:0000259" key="12">
    <source>
        <dbReference type="PROSITE" id="PS51004"/>
    </source>
</evidence>
<keyword evidence="8" id="KW-1015">Disulfide bond</keyword>
<dbReference type="SMART" id="SM00630">
    <property type="entry name" value="Sema"/>
    <property type="match status" value="1"/>
</dbReference>
<keyword evidence="3" id="KW-0812">Transmembrane</keyword>
<dbReference type="GO" id="GO:0016020">
    <property type="term" value="C:membrane"/>
    <property type="evidence" value="ECO:0007669"/>
    <property type="project" value="UniProtKB-SubCell"/>
</dbReference>
<dbReference type="Gene3D" id="3.30.1680.10">
    <property type="entry name" value="ligand-binding face of the semaphorins, domain 2"/>
    <property type="match status" value="1"/>
</dbReference>
<dbReference type="SUPFAM" id="SSF103575">
    <property type="entry name" value="Plexin repeat"/>
    <property type="match status" value="1"/>
</dbReference>
<dbReference type="InterPro" id="IPR015943">
    <property type="entry name" value="WD40/YVTN_repeat-like_dom_sf"/>
</dbReference>
<sequence>MASLLIFVFVNILLAQGEIILTNYSAGLKNSPLFSIVRNSGSKSLYVGGRNVLLQLDSDLNLIASVTKGPKRYAFSCEPESDCPNGSLQPNDIKVLGISERKDKLLACGTANQGLCTLHSFTNISNFVRVGGTKTGYLVGSKESAIMVNSKTSDNGSIDFLYVFHQYDERNHAFSPPAMSLRQLVRDQQSFTMDYVHEVNHISTISALGISDSYFMSFVGYFKHKNYLYIVTNQHMSTKQDTIFRPRIGRICYGPSRDTLFHTYIEIELQCKSEDWLYDKVTTISFDGEKLYIAAVMLQPGTASTANTSRGSALCSAYLTNIDKFFRQAVYACFNQQPDAQLLPWTIRDRKCEKALLDSHGLNWDELCYLRRNDGIQGLKPLPMDLITTIDSQVTVIRANGNNALTVGDEDGYIRKVTEKEYLKFQLSKFPIGPQMEVDEDGNEFILAGDQVFKVPRSCMFYTDCGSCVSSEDPLVCGWCQTTKQCTMETECTNWTRDICQPVIEKVSPEAGPLEGGTTLQIYSKMFAKELPEDDLQIKVGDIQCKLFNQGMFRVTCITPPGKGNQPIKMRMTDSDSYKIRPYKISGETEYHLPFQYKNPQVTKFEPTRGPQAGGTIITIEGKNLDIGSHVKVTAAGIDCELYPRRTTNNITCITKEWDAKLGRKKRVASRARGSGSIEITIDSVVRSSNEKFFFLPDPHVKSISPGRSIVSGGIPITVQGTNLDASVSPLMSATHGNNDLNLTTECVVKPGGEEMVCPSLNVAGKIEVKQYETVHVYFLFDNNKIPADHRKSENSFPFLMELNLKIEQQKPEISPVEVEAKHSH</sequence>
<keyword evidence="14" id="KW-1185">Reference proteome</keyword>
<keyword evidence="9" id="KW-0325">Glycoprotein</keyword>
<feature type="domain" description="Sema" evidence="12">
    <location>
        <begin position="11"/>
        <end position="457"/>
    </location>
</feature>
<evidence type="ECO:0000256" key="9">
    <source>
        <dbReference type="ARBA" id="ARBA00023180"/>
    </source>
</evidence>
<keyword evidence="4 11" id="KW-0732">Signal</keyword>
<evidence type="ECO:0000256" key="11">
    <source>
        <dbReference type="SAM" id="SignalP"/>
    </source>
</evidence>
<reference evidence="13 14" key="1">
    <citation type="journal article" date="2021" name="Elife">
        <title>Chloroplast acquisition without the gene transfer in kleptoplastic sea slugs, Plakobranchus ocellatus.</title>
        <authorList>
            <person name="Maeda T."/>
            <person name="Takahashi S."/>
            <person name="Yoshida T."/>
            <person name="Shimamura S."/>
            <person name="Takaki Y."/>
            <person name="Nagai Y."/>
            <person name="Toyoda A."/>
            <person name="Suzuki Y."/>
            <person name="Arimoto A."/>
            <person name="Ishii H."/>
            <person name="Satoh N."/>
            <person name="Nishiyama T."/>
            <person name="Hasebe M."/>
            <person name="Maruyama T."/>
            <person name="Minagawa J."/>
            <person name="Obokata J."/>
            <person name="Shigenobu S."/>
        </authorList>
    </citation>
    <scope>NUCLEOTIDE SEQUENCE [LARGE SCALE GENOMIC DNA]</scope>
</reference>
<dbReference type="SMART" id="SM00429">
    <property type="entry name" value="IPT"/>
    <property type="match status" value="3"/>
</dbReference>
<feature type="chain" id="PRO_5043562365" evidence="11">
    <location>
        <begin position="18"/>
        <end position="825"/>
    </location>
</feature>
<organism evidence="13 14">
    <name type="scientific">Plakobranchus ocellatus</name>
    <dbReference type="NCBI Taxonomy" id="259542"/>
    <lineage>
        <taxon>Eukaryota</taxon>
        <taxon>Metazoa</taxon>
        <taxon>Spiralia</taxon>
        <taxon>Lophotrochozoa</taxon>
        <taxon>Mollusca</taxon>
        <taxon>Gastropoda</taxon>
        <taxon>Heterobranchia</taxon>
        <taxon>Euthyneura</taxon>
        <taxon>Panpulmonata</taxon>
        <taxon>Sacoglossa</taxon>
        <taxon>Placobranchoidea</taxon>
        <taxon>Plakobranchidae</taxon>
        <taxon>Plakobranchus</taxon>
    </lineage>
</organism>
<dbReference type="Pfam" id="PF01833">
    <property type="entry name" value="TIG"/>
    <property type="match status" value="2"/>
</dbReference>
<dbReference type="PROSITE" id="PS51004">
    <property type="entry name" value="SEMA"/>
    <property type="match status" value="1"/>
</dbReference>
<dbReference type="PANTHER" id="PTHR22625:SF70">
    <property type="entry name" value="PLEXIN A, ISOFORM A"/>
    <property type="match status" value="1"/>
</dbReference>
<dbReference type="InterPro" id="IPR013783">
    <property type="entry name" value="Ig-like_fold"/>
</dbReference>
<keyword evidence="5" id="KW-0677">Repeat</keyword>
<keyword evidence="7" id="KW-0472">Membrane</keyword>
<evidence type="ECO:0000256" key="2">
    <source>
        <dbReference type="ARBA" id="ARBA00010297"/>
    </source>
</evidence>
<comment type="subcellular location">
    <subcellularLocation>
        <location evidence="1">Membrane</location>
        <topology evidence="1">Single-pass membrane protein</topology>
    </subcellularLocation>
</comment>
<evidence type="ECO:0000256" key="10">
    <source>
        <dbReference type="PROSITE-ProRule" id="PRU00352"/>
    </source>
</evidence>
<accession>A0AAV3YN68</accession>
<dbReference type="AlphaFoldDB" id="A0AAV3YN68"/>
<protein>
    <submittedName>
        <fullName evidence="13">Hepatocyte growth factor receptor-like</fullName>
    </submittedName>
</protein>
<dbReference type="SUPFAM" id="SSF81296">
    <property type="entry name" value="E set domains"/>
    <property type="match status" value="3"/>
</dbReference>
<evidence type="ECO:0000256" key="1">
    <source>
        <dbReference type="ARBA" id="ARBA00004167"/>
    </source>
</evidence>
<comment type="caution">
    <text evidence="13">The sequence shown here is derived from an EMBL/GenBank/DDBJ whole genome shotgun (WGS) entry which is preliminary data.</text>
</comment>
<dbReference type="InterPro" id="IPR002165">
    <property type="entry name" value="Plexin_repeat"/>
</dbReference>
<dbReference type="Pfam" id="PF01437">
    <property type="entry name" value="PSI"/>
    <property type="match status" value="1"/>
</dbReference>
<gene>
    <name evidence="13" type="ORF">PoB_001029300</name>
</gene>
<name>A0AAV3YN68_9GAST</name>
<evidence type="ECO:0000313" key="13">
    <source>
        <dbReference type="EMBL" id="GFN83787.1"/>
    </source>
</evidence>
<proteinExistence type="inferred from homology"/>
<evidence type="ECO:0000256" key="8">
    <source>
        <dbReference type="ARBA" id="ARBA00023157"/>
    </source>
</evidence>
<keyword evidence="13" id="KW-0675">Receptor</keyword>
<dbReference type="InterPro" id="IPR036352">
    <property type="entry name" value="Semap_dom_sf"/>
</dbReference>
<evidence type="ECO:0000256" key="3">
    <source>
        <dbReference type="ARBA" id="ARBA00022692"/>
    </source>
</evidence>
<dbReference type="InterPro" id="IPR031148">
    <property type="entry name" value="Plexin"/>
</dbReference>
<feature type="signal peptide" evidence="11">
    <location>
        <begin position="1"/>
        <end position="17"/>
    </location>
</feature>
<keyword evidence="6" id="KW-1133">Transmembrane helix</keyword>
<dbReference type="InterPro" id="IPR002909">
    <property type="entry name" value="IPT_dom"/>
</dbReference>
<evidence type="ECO:0000256" key="4">
    <source>
        <dbReference type="ARBA" id="ARBA00022729"/>
    </source>
</evidence>
<dbReference type="Gene3D" id="2.60.40.10">
    <property type="entry name" value="Immunoglobulins"/>
    <property type="match status" value="2"/>
</dbReference>
<dbReference type="InterPro" id="IPR014756">
    <property type="entry name" value="Ig_E-set"/>
</dbReference>
<dbReference type="EMBL" id="BLXT01001235">
    <property type="protein sequence ID" value="GFN83787.1"/>
    <property type="molecule type" value="Genomic_DNA"/>
</dbReference>
<dbReference type="Proteomes" id="UP000735302">
    <property type="component" value="Unassembled WGS sequence"/>
</dbReference>
<dbReference type="CDD" id="cd00603">
    <property type="entry name" value="IPT_PCSR"/>
    <property type="match status" value="1"/>
</dbReference>
<dbReference type="GO" id="GO:0017154">
    <property type="term" value="F:semaphorin receptor activity"/>
    <property type="evidence" value="ECO:0007669"/>
    <property type="project" value="InterPro"/>
</dbReference>
<comment type="similarity">
    <text evidence="2">Belongs to the plexin family.</text>
</comment>
<dbReference type="Gene3D" id="2.130.10.10">
    <property type="entry name" value="YVTN repeat-like/Quinoprotein amine dehydrogenase"/>
    <property type="match status" value="1"/>
</dbReference>
<evidence type="ECO:0000256" key="6">
    <source>
        <dbReference type="ARBA" id="ARBA00022989"/>
    </source>
</evidence>
<evidence type="ECO:0000256" key="5">
    <source>
        <dbReference type="ARBA" id="ARBA00022737"/>
    </source>
</evidence>
<evidence type="ECO:0000313" key="14">
    <source>
        <dbReference type="Proteomes" id="UP000735302"/>
    </source>
</evidence>